<keyword evidence="7 11" id="KW-0418">Kinase</keyword>
<dbReference type="InterPro" id="IPR029056">
    <property type="entry name" value="Ribokinase-like"/>
</dbReference>
<keyword evidence="8 11" id="KW-0067">ATP-binding</keyword>
<dbReference type="UniPathway" id="UPA00060">
    <property type="reaction ID" value="UER00139"/>
</dbReference>
<evidence type="ECO:0000256" key="8">
    <source>
        <dbReference type="ARBA" id="ARBA00022840"/>
    </source>
</evidence>
<organism evidence="12 13">
    <name type="scientific">Lactobacillus acetotolerans</name>
    <dbReference type="NCBI Taxonomy" id="1600"/>
    <lineage>
        <taxon>Bacteria</taxon>
        <taxon>Bacillati</taxon>
        <taxon>Bacillota</taxon>
        <taxon>Bacilli</taxon>
        <taxon>Lactobacillales</taxon>
        <taxon>Lactobacillaceae</taxon>
        <taxon>Lactobacillus</taxon>
    </lineage>
</organism>
<dbReference type="EMBL" id="AP014808">
    <property type="protein sequence ID" value="BAQ57921.1"/>
    <property type="molecule type" value="Genomic_DNA"/>
</dbReference>
<dbReference type="Proteomes" id="UP000035709">
    <property type="component" value="Chromosome"/>
</dbReference>
<gene>
    <name evidence="11" type="primary">thiM</name>
    <name evidence="12" type="ORF">LBAT_1532</name>
</gene>
<feature type="binding site" evidence="11">
    <location>
        <position position="41"/>
    </location>
    <ligand>
        <name>substrate</name>
    </ligand>
</feature>
<evidence type="ECO:0000256" key="10">
    <source>
        <dbReference type="ARBA" id="ARBA00022977"/>
    </source>
</evidence>
<dbReference type="PANTHER" id="PTHR12592">
    <property type="entry name" value="ATP-DEPENDENT (S)-NAD(P)H-HYDRATE DEHYDRATASE FAMILY MEMBER"/>
    <property type="match status" value="1"/>
</dbReference>
<keyword evidence="5 11" id="KW-0479">Metal-binding</keyword>
<feature type="binding site" evidence="11">
    <location>
        <position position="191"/>
    </location>
    <ligand>
        <name>substrate</name>
    </ligand>
</feature>
<dbReference type="NCBIfam" id="NF006830">
    <property type="entry name" value="PRK09355.1"/>
    <property type="match status" value="1"/>
</dbReference>
<protein>
    <recommendedName>
        <fullName evidence="11">Hydroxyethylthiazole kinase</fullName>
        <ecNumber evidence="11">2.7.1.50</ecNumber>
    </recommendedName>
    <alternativeName>
        <fullName evidence="11">4-methyl-5-beta-hydroxyethylthiazole kinase</fullName>
        <shortName evidence="11">TH kinase</shortName>
        <shortName evidence="11">Thz kinase</shortName>
    </alternativeName>
</protein>
<comment type="similarity">
    <text evidence="11">Belongs to the Thz kinase family.</text>
</comment>
<accession>A0A0D6A575</accession>
<dbReference type="Pfam" id="PF02110">
    <property type="entry name" value="HK"/>
    <property type="match status" value="1"/>
</dbReference>
<evidence type="ECO:0000256" key="6">
    <source>
        <dbReference type="ARBA" id="ARBA00022741"/>
    </source>
</evidence>
<evidence type="ECO:0000256" key="2">
    <source>
        <dbReference type="ARBA" id="ARBA00001946"/>
    </source>
</evidence>
<dbReference type="Gene3D" id="3.40.1190.20">
    <property type="match status" value="1"/>
</dbReference>
<dbReference type="STRING" id="1600.LBAT_1532"/>
<dbReference type="GO" id="GO:0005524">
    <property type="term" value="F:ATP binding"/>
    <property type="evidence" value="ECO:0007669"/>
    <property type="project" value="UniProtKB-UniRule"/>
</dbReference>
<dbReference type="GO" id="GO:0000287">
    <property type="term" value="F:magnesium ion binding"/>
    <property type="evidence" value="ECO:0007669"/>
    <property type="project" value="UniProtKB-UniRule"/>
</dbReference>
<evidence type="ECO:0000313" key="12">
    <source>
        <dbReference type="EMBL" id="BAQ57921.1"/>
    </source>
</evidence>
<dbReference type="GO" id="GO:0009228">
    <property type="term" value="P:thiamine biosynthetic process"/>
    <property type="evidence" value="ECO:0007669"/>
    <property type="project" value="UniProtKB-KW"/>
</dbReference>
<evidence type="ECO:0000313" key="13">
    <source>
        <dbReference type="Proteomes" id="UP000035709"/>
    </source>
</evidence>
<keyword evidence="6 11" id="KW-0547">Nucleotide-binding</keyword>
<keyword evidence="4 11" id="KW-0808">Transferase</keyword>
<dbReference type="PANTHER" id="PTHR12592:SF0">
    <property type="entry name" value="ATP-DEPENDENT (S)-NAD(P)H-HYDRATE DEHYDRATASE"/>
    <property type="match status" value="1"/>
</dbReference>
<evidence type="ECO:0000256" key="11">
    <source>
        <dbReference type="HAMAP-Rule" id="MF_00228"/>
    </source>
</evidence>
<dbReference type="InterPro" id="IPR000417">
    <property type="entry name" value="Hyethyz_kinase"/>
</dbReference>
<dbReference type="RefSeq" id="WP_060459809.1">
    <property type="nucleotide sequence ID" value="NZ_AP014808.1"/>
</dbReference>
<evidence type="ECO:0000256" key="7">
    <source>
        <dbReference type="ARBA" id="ARBA00022777"/>
    </source>
</evidence>
<evidence type="ECO:0000256" key="9">
    <source>
        <dbReference type="ARBA" id="ARBA00022842"/>
    </source>
</evidence>
<dbReference type="CDD" id="cd01170">
    <property type="entry name" value="THZ_kinase"/>
    <property type="match status" value="1"/>
</dbReference>
<keyword evidence="9 11" id="KW-0460">Magnesium</keyword>
<sequence>MNNNLIKNVRDKNPIVLSIANTITSQHVADAINFIGGSPMMPNDPEEITEITKVANAVCLNLGSTNPDMQLCSLLAAKQANSDHNPVVFDPVAVGATKVRYDRSMELLQQVKVDIIRGNTSEIAALTGVTWESHGIDAVDGNDSDRIKIAQAAAKQFNCRIMISGPTDIITDGQKVFEVKNDEPMLKTNVGMGDVLDGILAVFASQKCSLEDLTYASAILPVVAELAAKETGNQAATFMNKTFDILGTLDDKTLQDNIKTVKVK</sequence>
<dbReference type="EC" id="2.7.1.50" evidence="11"/>
<reference evidence="12 13" key="1">
    <citation type="submission" date="2015-03" db="EMBL/GenBank/DDBJ databases">
        <title>Complete genome sequence of Lactobacillus acetotolerans NBRC 13120.</title>
        <authorList>
            <person name="Toh H."/>
            <person name="Morita H."/>
            <person name="Fujita N."/>
        </authorList>
    </citation>
    <scope>NUCLEOTIDE SEQUENCE [LARGE SCALE GENOMIC DNA]</scope>
    <source>
        <strain evidence="12 13">NBRC 13120</strain>
    </source>
</reference>
<dbReference type="AlphaFoldDB" id="A0A0D6A575"/>
<dbReference type="SUPFAM" id="SSF53613">
    <property type="entry name" value="Ribokinase-like"/>
    <property type="match status" value="1"/>
</dbReference>
<dbReference type="HAMAP" id="MF_00228">
    <property type="entry name" value="Thz_kinase"/>
    <property type="match status" value="1"/>
</dbReference>
<dbReference type="PATRIC" id="fig|1600.4.peg.1563"/>
<comment type="function">
    <text evidence="11">Catalyzes the phosphorylation of the hydroxyl group of 4-methyl-5-beta-hydroxyethylthiazole (THZ).</text>
</comment>
<keyword evidence="13" id="KW-1185">Reference proteome</keyword>
<evidence type="ECO:0000256" key="4">
    <source>
        <dbReference type="ARBA" id="ARBA00022679"/>
    </source>
</evidence>
<dbReference type="GO" id="GO:0009229">
    <property type="term" value="P:thiamine diphosphate biosynthetic process"/>
    <property type="evidence" value="ECO:0007669"/>
    <property type="project" value="UniProtKB-UniRule"/>
</dbReference>
<dbReference type="OrthoDB" id="9778146at2"/>
<dbReference type="PRINTS" id="PR01099">
    <property type="entry name" value="HYETHTZKNASE"/>
</dbReference>
<dbReference type="GO" id="GO:0110051">
    <property type="term" value="P:metabolite repair"/>
    <property type="evidence" value="ECO:0007669"/>
    <property type="project" value="TreeGrafter"/>
</dbReference>
<name>A0A0D6A575_9LACO</name>
<keyword evidence="10 11" id="KW-0784">Thiamine biosynthesis</keyword>
<comment type="pathway">
    <text evidence="3 11">Cofactor biosynthesis; thiamine diphosphate biosynthesis; 4-methyl-5-(2-phosphoethyl)-thiazole from 5-(2-hydroxyethyl)-4-methylthiazole: step 1/1.</text>
</comment>
<dbReference type="PIRSF" id="PIRSF000513">
    <property type="entry name" value="Thz_kinase"/>
    <property type="match status" value="1"/>
</dbReference>
<feature type="binding site" evidence="11">
    <location>
        <position position="164"/>
    </location>
    <ligand>
        <name>ATP</name>
        <dbReference type="ChEBI" id="CHEBI:30616"/>
    </ligand>
</feature>
<dbReference type="GO" id="GO:0004417">
    <property type="term" value="F:hydroxyethylthiazole kinase activity"/>
    <property type="evidence" value="ECO:0007669"/>
    <property type="project" value="UniProtKB-UniRule"/>
</dbReference>
<dbReference type="KEGG" id="lae:LBAT_1532"/>
<feature type="binding site" evidence="11">
    <location>
        <position position="117"/>
    </location>
    <ligand>
        <name>ATP</name>
        <dbReference type="ChEBI" id="CHEBI:30616"/>
    </ligand>
</feature>
<evidence type="ECO:0000256" key="1">
    <source>
        <dbReference type="ARBA" id="ARBA00001771"/>
    </source>
</evidence>
<comment type="cofactor">
    <cofactor evidence="2 11">
        <name>Mg(2+)</name>
        <dbReference type="ChEBI" id="CHEBI:18420"/>
    </cofactor>
</comment>
<proteinExistence type="inferred from homology"/>
<evidence type="ECO:0000256" key="3">
    <source>
        <dbReference type="ARBA" id="ARBA00004868"/>
    </source>
</evidence>
<comment type="catalytic activity">
    <reaction evidence="1 11">
        <text>5-(2-hydroxyethyl)-4-methylthiazole + ATP = 4-methyl-5-(2-phosphooxyethyl)-thiazole + ADP + H(+)</text>
        <dbReference type="Rhea" id="RHEA:24212"/>
        <dbReference type="ChEBI" id="CHEBI:15378"/>
        <dbReference type="ChEBI" id="CHEBI:17957"/>
        <dbReference type="ChEBI" id="CHEBI:30616"/>
        <dbReference type="ChEBI" id="CHEBI:58296"/>
        <dbReference type="ChEBI" id="CHEBI:456216"/>
        <dbReference type="EC" id="2.7.1.50"/>
    </reaction>
</comment>
<evidence type="ECO:0000256" key="5">
    <source>
        <dbReference type="ARBA" id="ARBA00022723"/>
    </source>
</evidence>